<dbReference type="InterPro" id="IPR037175">
    <property type="entry name" value="KFase_sf"/>
</dbReference>
<accession>A0A6N6N1Z0</accession>
<dbReference type="PANTHER" id="PTHR31118:SF12">
    <property type="entry name" value="CYCLASE-LIKE PROTEIN 2"/>
    <property type="match status" value="1"/>
</dbReference>
<dbReference type="Pfam" id="PF04199">
    <property type="entry name" value="Cyclase"/>
    <property type="match status" value="1"/>
</dbReference>
<dbReference type="Gene3D" id="3.50.30.50">
    <property type="entry name" value="Putative cyclase"/>
    <property type="match status" value="1"/>
</dbReference>
<keyword evidence="2" id="KW-1185">Reference proteome</keyword>
<dbReference type="RefSeq" id="WP_151150760.1">
    <property type="nucleotide sequence ID" value="NZ_WAIE01000003.1"/>
</dbReference>
<dbReference type="GO" id="GO:0004061">
    <property type="term" value="F:arylformamidase activity"/>
    <property type="evidence" value="ECO:0007669"/>
    <property type="project" value="InterPro"/>
</dbReference>
<evidence type="ECO:0000313" key="1">
    <source>
        <dbReference type="EMBL" id="KAB1441668.1"/>
    </source>
</evidence>
<comment type="caution">
    <text evidence="1">The sequence shown here is derived from an EMBL/GenBank/DDBJ whole genome shotgun (WGS) entry which is preliminary data.</text>
</comment>
<dbReference type="SUPFAM" id="SSF102198">
    <property type="entry name" value="Putative cyclase"/>
    <property type="match status" value="1"/>
</dbReference>
<dbReference type="AlphaFoldDB" id="A0A6N6N1Z0"/>
<name>A0A6N6N1Z0_9BACT</name>
<protein>
    <submittedName>
        <fullName evidence="1">Cyclase family protein</fullName>
    </submittedName>
</protein>
<dbReference type="EMBL" id="WAIE01000003">
    <property type="protein sequence ID" value="KAB1441668.1"/>
    <property type="molecule type" value="Genomic_DNA"/>
</dbReference>
<organism evidence="1 2">
    <name type="scientific">Pseudodesulfovibrio senegalensis</name>
    <dbReference type="NCBI Taxonomy" id="1721087"/>
    <lineage>
        <taxon>Bacteria</taxon>
        <taxon>Pseudomonadati</taxon>
        <taxon>Thermodesulfobacteriota</taxon>
        <taxon>Desulfovibrionia</taxon>
        <taxon>Desulfovibrionales</taxon>
        <taxon>Desulfovibrionaceae</taxon>
    </lineage>
</organism>
<gene>
    <name evidence="1" type="ORF">F8A88_08700</name>
</gene>
<dbReference type="InterPro" id="IPR007325">
    <property type="entry name" value="KFase/CYL"/>
</dbReference>
<sequence length="226" mass="24385">MKVIDLSHRLEPDMPVYPGDDPALITRPRTHEEHGFSATHLNLGAHAGTHMDAPLHMLSDGPGVDWFDAAHFVGRAAVLDVSAAGQYLGAEELAEASALVTETGGLDFLLLRTGWDRHWNTPAYWKDWPELTRTAARLLTGLDLRGMGMDTPSPDGLNATEAHLSLFRAGMVVVENLCNLDALPEEPFTFSCLPLNIAGADGAPCRAVGLLQDSPEDHFPFADAPS</sequence>
<dbReference type="Proteomes" id="UP000438699">
    <property type="component" value="Unassembled WGS sequence"/>
</dbReference>
<dbReference type="GO" id="GO:0019441">
    <property type="term" value="P:L-tryptophan catabolic process to kynurenine"/>
    <property type="evidence" value="ECO:0007669"/>
    <property type="project" value="InterPro"/>
</dbReference>
<evidence type="ECO:0000313" key="2">
    <source>
        <dbReference type="Proteomes" id="UP000438699"/>
    </source>
</evidence>
<dbReference type="PANTHER" id="PTHR31118">
    <property type="entry name" value="CYCLASE-LIKE PROTEIN 2"/>
    <property type="match status" value="1"/>
</dbReference>
<reference evidence="1 2" key="1">
    <citation type="journal article" date="2017" name="Int. J. Syst. Evol. Microbiol.">
        <title>Desulfovibrio senegalensis sp. nov., a mesophilic sulfate reducer isolated from marine sediment.</title>
        <authorList>
            <person name="Thioye A."/>
            <person name="Gam Z.B.A."/>
            <person name="Mbengue M."/>
            <person name="Cayol J.L."/>
            <person name="Joseph-Bartoli M."/>
            <person name="Toure-Kane C."/>
            <person name="Labat M."/>
        </authorList>
    </citation>
    <scope>NUCLEOTIDE SEQUENCE [LARGE SCALE GENOMIC DNA]</scope>
    <source>
        <strain evidence="1 2">DSM 101509</strain>
    </source>
</reference>
<proteinExistence type="predicted"/>
<dbReference type="OrthoDB" id="7067800at2"/>